<dbReference type="Pfam" id="PF13516">
    <property type="entry name" value="LRR_6"/>
    <property type="match status" value="5"/>
</dbReference>
<dbReference type="AlphaFoldDB" id="A0AAD2G4S9"/>
<dbReference type="GO" id="GO:0005634">
    <property type="term" value="C:nucleus"/>
    <property type="evidence" value="ECO:0007669"/>
    <property type="project" value="TreeGrafter"/>
</dbReference>
<feature type="signal peptide" evidence="6">
    <location>
        <begin position="1"/>
        <end position="22"/>
    </location>
</feature>
<sequence>MTAKWGSISLGLLWLLASQAEATSARTSHKTKLDLSYLHRVKPDTLAEVLKNRLQKQSDIEIDLSSSLIGKDIKNIVSIFKDMKEDSMMDLTARSNNWSSRDGRLLLEAVLTRTEMPNSDESKTEAKLAPDEKEANATKIEEEEPPKSPTFPFHSLDLGWNNFGDEGTSESKKFLKALQKLVQESSNSPEPFVLRLDVCALSPAACRAIGKGMISRYDTETKTDNTEIKPMCLHLTKNEYIGDAGAAALSAAIRSIASKNTNTVVFDVLNLSACGIGDTGAEALAIALEDHPSSVKHLILSNNHITDEGAAILGRALANSKGTIGRLESLDLSHNKEIGDAGARELARTIEQNSVGKLILRSCHIRADGISAFATVLKNIGKRQTDRPRKIYIDLSGNPIGILRKVKKSGGYSASALKSKATATTAAYMNIIGKRVQRSLKDIGLTENQNTLESDDEEEDRMNGDGAFGSSEQKETKCGALAFADAFIDEDDAEEQTDRPANDKRTCSIALGLRHCSLDTRAAEALAAVIHEGKEKMGLNIQADVRMNNVLEDDMVMALQGDNKNLESDLVEMAERHLEALEQIREARKRAVEAARAAADRFRAETEMEGAWGSAMDMGDVYDVSYDEDVWDSDADYDDEEMDDYY</sequence>
<organism evidence="7 8">
    <name type="scientific">Cylindrotheca closterium</name>
    <dbReference type="NCBI Taxonomy" id="2856"/>
    <lineage>
        <taxon>Eukaryota</taxon>
        <taxon>Sar</taxon>
        <taxon>Stramenopiles</taxon>
        <taxon>Ochrophyta</taxon>
        <taxon>Bacillariophyta</taxon>
        <taxon>Bacillariophyceae</taxon>
        <taxon>Bacillariophycidae</taxon>
        <taxon>Bacillariales</taxon>
        <taxon>Bacillariaceae</taxon>
        <taxon>Cylindrotheca</taxon>
    </lineage>
</organism>
<keyword evidence="1" id="KW-0343">GTPase activation</keyword>
<feature type="coiled-coil region" evidence="4">
    <location>
        <begin position="556"/>
        <end position="601"/>
    </location>
</feature>
<dbReference type="GO" id="GO:0005096">
    <property type="term" value="F:GTPase activator activity"/>
    <property type="evidence" value="ECO:0007669"/>
    <property type="project" value="UniProtKB-KW"/>
</dbReference>
<evidence type="ECO:0000256" key="4">
    <source>
        <dbReference type="SAM" id="Coils"/>
    </source>
</evidence>
<dbReference type="GO" id="GO:0031267">
    <property type="term" value="F:small GTPase binding"/>
    <property type="evidence" value="ECO:0007669"/>
    <property type="project" value="TreeGrafter"/>
</dbReference>
<keyword evidence="3" id="KW-0677">Repeat</keyword>
<protein>
    <recommendedName>
        <fullName evidence="9">RNI-like protein</fullName>
    </recommendedName>
</protein>
<dbReference type="PANTHER" id="PTHR24113">
    <property type="entry name" value="RAN GTPASE-ACTIVATING PROTEIN 1"/>
    <property type="match status" value="1"/>
</dbReference>
<reference evidence="7" key="1">
    <citation type="submission" date="2023-08" db="EMBL/GenBank/DDBJ databases">
        <authorList>
            <person name="Audoor S."/>
            <person name="Bilcke G."/>
        </authorList>
    </citation>
    <scope>NUCLEOTIDE SEQUENCE</scope>
</reference>
<comment type="caution">
    <text evidence="7">The sequence shown here is derived from an EMBL/GenBank/DDBJ whole genome shotgun (WGS) entry which is preliminary data.</text>
</comment>
<dbReference type="GO" id="GO:0005829">
    <property type="term" value="C:cytosol"/>
    <property type="evidence" value="ECO:0007669"/>
    <property type="project" value="TreeGrafter"/>
</dbReference>
<evidence type="ECO:0000256" key="2">
    <source>
        <dbReference type="ARBA" id="ARBA00022614"/>
    </source>
</evidence>
<keyword evidence="2" id="KW-0433">Leucine-rich repeat</keyword>
<keyword evidence="4" id="KW-0175">Coiled coil</keyword>
<dbReference type="Proteomes" id="UP001295423">
    <property type="component" value="Unassembled WGS sequence"/>
</dbReference>
<dbReference type="Gene3D" id="3.80.10.10">
    <property type="entry name" value="Ribonuclease Inhibitor"/>
    <property type="match status" value="2"/>
</dbReference>
<feature type="region of interest" description="Disordered" evidence="5">
    <location>
        <begin position="114"/>
        <end position="151"/>
    </location>
</feature>
<feature type="chain" id="PRO_5041944275" description="RNI-like protein" evidence="6">
    <location>
        <begin position="23"/>
        <end position="646"/>
    </location>
</feature>
<proteinExistence type="predicted"/>
<keyword evidence="6" id="KW-0732">Signal</keyword>
<evidence type="ECO:0000256" key="6">
    <source>
        <dbReference type="SAM" id="SignalP"/>
    </source>
</evidence>
<evidence type="ECO:0000313" key="7">
    <source>
        <dbReference type="EMBL" id="CAJ1962931.1"/>
    </source>
</evidence>
<evidence type="ECO:0000313" key="8">
    <source>
        <dbReference type="Proteomes" id="UP001295423"/>
    </source>
</evidence>
<keyword evidence="8" id="KW-1185">Reference proteome</keyword>
<evidence type="ECO:0000256" key="1">
    <source>
        <dbReference type="ARBA" id="ARBA00022468"/>
    </source>
</evidence>
<evidence type="ECO:0000256" key="3">
    <source>
        <dbReference type="ARBA" id="ARBA00022737"/>
    </source>
</evidence>
<dbReference type="SMART" id="SM00368">
    <property type="entry name" value="LRR_RI"/>
    <property type="match status" value="6"/>
</dbReference>
<dbReference type="SUPFAM" id="SSF52047">
    <property type="entry name" value="RNI-like"/>
    <property type="match status" value="1"/>
</dbReference>
<accession>A0AAD2G4S9</accession>
<dbReference type="GO" id="GO:0006913">
    <property type="term" value="P:nucleocytoplasmic transport"/>
    <property type="evidence" value="ECO:0007669"/>
    <property type="project" value="TreeGrafter"/>
</dbReference>
<dbReference type="InterPro" id="IPR027038">
    <property type="entry name" value="RanGap"/>
</dbReference>
<gene>
    <name evidence="7" type="ORF">CYCCA115_LOCUS19924</name>
</gene>
<dbReference type="PANTHER" id="PTHR24113:SF12">
    <property type="entry name" value="RAN GTPASE-ACTIVATING PROTEIN 1"/>
    <property type="match status" value="1"/>
</dbReference>
<evidence type="ECO:0000256" key="5">
    <source>
        <dbReference type="SAM" id="MobiDB-lite"/>
    </source>
</evidence>
<evidence type="ECO:0008006" key="9">
    <source>
        <dbReference type="Google" id="ProtNLM"/>
    </source>
</evidence>
<dbReference type="EMBL" id="CAKOGP040002125">
    <property type="protein sequence ID" value="CAJ1962931.1"/>
    <property type="molecule type" value="Genomic_DNA"/>
</dbReference>
<dbReference type="InterPro" id="IPR032675">
    <property type="entry name" value="LRR_dom_sf"/>
</dbReference>
<dbReference type="GO" id="GO:0048471">
    <property type="term" value="C:perinuclear region of cytoplasm"/>
    <property type="evidence" value="ECO:0007669"/>
    <property type="project" value="TreeGrafter"/>
</dbReference>
<dbReference type="InterPro" id="IPR001611">
    <property type="entry name" value="Leu-rich_rpt"/>
</dbReference>
<feature type="compositionally biased region" description="Basic and acidic residues" evidence="5">
    <location>
        <begin position="120"/>
        <end position="140"/>
    </location>
</feature>
<name>A0AAD2G4S9_9STRA</name>